<keyword evidence="2" id="KW-1185">Reference proteome</keyword>
<gene>
    <name evidence="1" type="ORF">E3U43_018168</name>
</gene>
<protein>
    <submittedName>
        <fullName evidence="1">Uncharacterized protein</fullName>
    </submittedName>
</protein>
<evidence type="ECO:0000313" key="2">
    <source>
        <dbReference type="Proteomes" id="UP000793456"/>
    </source>
</evidence>
<dbReference type="Proteomes" id="UP000793456">
    <property type="component" value="Chromosome XI"/>
</dbReference>
<comment type="caution">
    <text evidence="1">The sequence shown here is derived from an EMBL/GenBank/DDBJ whole genome shotgun (WGS) entry which is preliminary data.</text>
</comment>
<evidence type="ECO:0000313" key="1">
    <source>
        <dbReference type="EMBL" id="TMS13093.1"/>
    </source>
</evidence>
<proteinExistence type="predicted"/>
<name>A0ACD3R105_LARCR</name>
<sequence>MSDGNDGEVLASTIVQYLQTMTAQSSEQDRLTSLRRLLDPDCQDLHVSRETFHSTMREWIAQCSQDSDGKDLLGTVAELKHAHRKLSEQNSSLLRTVAQCEDINLQLTLEITELRAKLASAQRSASRARSLTDELEETRQVFKEAQERASRTQTSCTKLSNEVECLKVHIRRLEDKNEKLSFERTCSEDSINKLRKINTELRVGPDQYDRNCISPQTLYSRDPPNHRSLQSEMQDLQQQHHRALDDISLPSLHTHSDDIQSIIHRIKSAEIAHFLHNKYPERTQDSAPVETQERPFPHRQQQQASIKQQLVNVLQELELHKCMWEEKGEKVEERWRARDQNEQKKSQTGSQTQIQESKKVAVVNWWKACSVGGAKARTQETPSVQEVSETQAKLHQAEQTITDMREQVRHLQASLKSAQECIAEQKNISAVLRIDQGTNTERGEPDRAVEKVVKDQRDAAVATEITDGATSEQEQTQLRVTTDGLLATLKRMEAMVNSALQTAELVRESEQRVSQVRVRMESITQRVEEALHRATNTDKQLNVLEARITEEPAQSPGLSLPDDPGTDVAGFTDESNVEPEDGDRTESPPPSPVIPEVSEPSQLPMNGGSGQGSCSKLQEEEEEQLLQGSPLEQSDPNSEESCDTPCAAEEPFIFPSTRSRPSLPPAMPTLPEEEEDSPEELDSSSSSPSTLTPSESRAVVMSAPTIVYPQQANIVQQDGRPLEQASTGNVIDLVKDQLPELQLSEEDRQKNLELLEQAKKVSDRFLTRRGRRSTGSLTESPTGLSPTPTPSSSPCSSRSSSLTVAPQTEAIHVSSQSVGKLLGVPSVREQHDLTTQDQEGNRLLVDWKPTEKRKVSSGTLTPRFAVQKENYDLSVPKSPPAVGKGDEGAGRNSNQAPATGVAKPVPRPPTQLAPCTAEIKTIGAFPPLMRAVSWDAVGGLNSRNGAPSFPPTPEDTFSDKPMDSVFKSSGYKDLPTQPLHKLSKLKEDHKLLRNQSIVGSKLPDLSEAAEQEKGSPTSTNSASNEEAREKSDAMPNISDVMLRKLKLHRGLPGCAPPLTEKEVENAFVQLSLAFRNDNYTLEMRLKQAERERNLTEEDTEKELEEFKGALKMTSPQWQNLEQREAYQRLIETCDSAAPTGHAALQQSRDSWSGSTGETYEQGH</sequence>
<accession>A0ACD3R105</accession>
<dbReference type="EMBL" id="CM011684">
    <property type="protein sequence ID" value="TMS13093.1"/>
    <property type="molecule type" value="Genomic_DNA"/>
</dbReference>
<organism evidence="1 2">
    <name type="scientific">Larimichthys crocea</name>
    <name type="common">Large yellow croaker</name>
    <name type="synonym">Pseudosciaena crocea</name>
    <dbReference type="NCBI Taxonomy" id="215358"/>
    <lineage>
        <taxon>Eukaryota</taxon>
        <taxon>Metazoa</taxon>
        <taxon>Chordata</taxon>
        <taxon>Craniata</taxon>
        <taxon>Vertebrata</taxon>
        <taxon>Euteleostomi</taxon>
        <taxon>Actinopterygii</taxon>
        <taxon>Neopterygii</taxon>
        <taxon>Teleostei</taxon>
        <taxon>Neoteleostei</taxon>
        <taxon>Acanthomorphata</taxon>
        <taxon>Eupercaria</taxon>
        <taxon>Sciaenidae</taxon>
        <taxon>Larimichthys</taxon>
    </lineage>
</organism>
<reference evidence="1" key="1">
    <citation type="submission" date="2018-11" db="EMBL/GenBank/DDBJ databases">
        <title>The sequence and de novo assembly of Larimichthys crocea genome using PacBio and Hi-C technologies.</title>
        <authorList>
            <person name="Xu P."/>
            <person name="Chen B."/>
            <person name="Zhou Z."/>
            <person name="Ke Q."/>
            <person name="Wu Y."/>
            <person name="Bai H."/>
            <person name="Pu F."/>
        </authorList>
    </citation>
    <scope>NUCLEOTIDE SEQUENCE</scope>
    <source>
        <tissue evidence="1">Muscle</tissue>
    </source>
</reference>